<evidence type="ECO:0000256" key="6">
    <source>
        <dbReference type="ARBA" id="ARBA00022827"/>
    </source>
</evidence>
<organism evidence="13 14">
    <name type="scientific">Aspergillus felis</name>
    <dbReference type="NCBI Taxonomy" id="1287682"/>
    <lineage>
        <taxon>Eukaryota</taxon>
        <taxon>Fungi</taxon>
        <taxon>Dikarya</taxon>
        <taxon>Ascomycota</taxon>
        <taxon>Pezizomycotina</taxon>
        <taxon>Eurotiomycetes</taxon>
        <taxon>Eurotiomycetidae</taxon>
        <taxon>Eurotiales</taxon>
        <taxon>Aspergillaceae</taxon>
        <taxon>Aspergillus</taxon>
        <taxon>Aspergillus subgen. Fumigati</taxon>
    </lineage>
</organism>
<evidence type="ECO:0000256" key="10">
    <source>
        <dbReference type="SAM" id="Phobius"/>
    </source>
</evidence>
<dbReference type="Pfam" id="PF01494">
    <property type="entry name" value="FAD_binding_3"/>
    <property type="match status" value="1"/>
</dbReference>
<dbReference type="PRINTS" id="PR00420">
    <property type="entry name" value="RNGMNOXGNASE"/>
</dbReference>
<dbReference type="InterPro" id="IPR032805">
    <property type="entry name" value="Wax_synthase_dom"/>
</dbReference>
<reference evidence="13" key="1">
    <citation type="submission" date="2020-06" db="EMBL/GenBank/DDBJ databases">
        <title>Draft genome sequences of strains closely related to Aspergillus parafelis and Aspergillus hiratsukae.</title>
        <authorList>
            <person name="Dos Santos R.A.C."/>
            <person name="Rivero-Menendez O."/>
            <person name="Steenwyk J.L."/>
            <person name="Mead M.E."/>
            <person name="Goldman G.H."/>
            <person name="Alastruey-Izquierdo A."/>
            <person name="Rokas A."/>
        </authorList>
    </citation>
    <scope>NUCLEOTIDE SEQUENCE</scope>
    <source>
        <strain evidence="13">CNM-CM5623</strain>
    </source>
</reference>
<dbReference type="EMBL" id="JACBAE010001242">
    <property type="protein sequence ID" value="KAF7169419.1"/>
    <property type="molecule type" value="Genomic_DNA"/>
</dbReference>
<dbReference type="GO" id="GO:0016020">
    <property type="term" value="C:membrane"/>
    <property type="evidence" value="ECO:0007669"/>
    <property type="project" value="UniProtKB-SubCell"/>
</dbReference>
<evidence type="ECO:0000256" key="5">
    <source>
        <dbReference type="ARBA" id="ARBA00022692"/>
    </source>
</evidence>
<keyword evidence="4" id="KW-0285">Flavoprotein</keyword>
<comment type="similarity">
    <text evidence="2">Belongs to the paxB family.</text>
</comment>
<sequence>MDAFDLSSAPAEFRAIKPICDMLVIFTGATWVINYIVTVRQIFRDKVCVMPLVCLCCNIAWEITVVLIHRPPYFLLDVFFAMWLSVNMVIVYGSVKVSMEKQLPSPLMHKHLPLIIALTILGFISGYHALAEMLGPTKAVWWGGMLSQVVMSADCLGQILHRGSTLGASWAMCEAYSSTLPRMTTKPPFKVIIVGGSIAGLTLAHCLSKAGIDYIVLEKRKQIAPQQGASIGIFPHGGQILQQLGIFYLVEEQIEPLHTAHQCFPDGFMHTTKAPRIIHERFGLPLAFLERRRMLRVLYDTLPDPSQVLVDKAVISVEREDSELMRVTTHDGCVYHGNLIVGADGVHSRVRAEMWRLANSLSPGVFPEHEMSSMTVEFACVFGISSSVSTLKAGEQVASFNNGRSFLTFPGKAGRIFWFLLLKLDHKYSYSNAPRFSSADAEKISERFADDHIWDGVYFRDLWKNREVFSFVNLEENVFRKWHWERIVCIGDSMHKMAPNTGQGANSAIEDAAALVNCLHRALRVTPGGSTLSSAEIDGLLAEFNRTRFRRVREIYQGARMVVRLQARQNLFLRLLGRYYLPYAGDVPADAASKIIAGAEHLDFLPLATRSGAGWYRFKPVKGMSASERRVFETLLYAIPFLLAQNLVPAIVVLRTKKNSVLSESATYTTKVGVQLFMVIIQGFNLVLINPLDNNELLQTKTIDPRDHFMCKTYKVARLFIYLRGVRTPWQAKKIPSQPAYLVRQPEAPISRSAFLMRQSAILAWLYLFLNCTTYLAAGDSSQLSKPVYGLGYLRVSKEEWRTRIITSLMFWFAFLRAAVDIDYRTASTLTVGICLDAPEDWPPLFGRAKEAYTLRNFWGTYWHQMFRWPLTAISNYLARDLLALPRPSLLERYTNIFFVFLLSGVMHVMSDLFMGIPLSQSTSLFFFCSMALGIMIEDAVQAAWSRLADSHHPGRASTVHSDGCAVPCWQKLVGFIWVCSWLSLMTPIWLYPMQTSRGKGLFLVNIPELVGIPTAIAMTVGGGLAVKYIFRGEL</sequence>
<feature type="transmembrane region" description="Helical" evidence="10">
    <location>
        <begin position="15"/>
        <end position="37"/>
    </location>
</feature>
<comment type="subcellular location">
    <subcellularLocation>
        <location evidence="1">Membrane</location>
        <topology evidence="1">Multi-pass membrane protein</topology>
    </subcellularLocation>
</comment>
<gene>
    <name evidence="13" type="ORF">CNMCM5623_002149</name>
</gene>
<feature type="domain" description="Wax synthase" evidence="12">
    <location>
        <begin position="842"/>
        <end position="929"/>
    </location>
</feature>
<evidence type="ECO:0000256" key="1">
    <source>
        <dbReference type="ARBA" id="ARBA00004141"/>
    </source>
</evidence>
<dbReference type="InterPro" id="IPR036188">
    <property type="entry name" value="FAD/NAD-bd_sf"/>
</dbReference>
<dbReference type="GO" id="GO:0071949">
    <property type="term" value="F:FAD binding"/>
    <property type="evidence" value="ECO:0007669"/>
    <property type="project" value="InterPro"/>
</dbReference>
<dbReference type="PANTHER" id="PTHR47356:SF2">
    <property type="entry name" value="FAD-BINDING DOMAIN-CONTAINING PROTEIN-RELATED"/>
    <property type="match status" value="1"/>
</dbReference>
<dbReference type="InterPro" id="IPR039020">
    <property type="entry name" value="PaxB-like"/>
</dbReference>
<dbReference type="OrthoDB" id="10029326at2759"/>
<evidence type="ECO:0000259" key="11">
    <source>
        <dbReference type="Pfam" id="PF01494"/>
    </source>
</evidence>
<keyword evidence="9 10" id="KW-0472">Membrane</keyword>
<dbReference type="AlphaFoldDB" id="A0A8H6QBH8"/>
<dbReference type="Pfam" id="PF25129">
    <property type="entry name" value="Pyr4-TMTC"/>
    <property type="match status" value="1"/>
</dbReference>
<keyword evidence="8" id="KW-0560">Oxidoreductase</keyword>
<evidence type="ECO:0000256" key="2">
    <source>
        <dbReference type="ARBA" id="ARBA00006757"/>
    </source>
</evidence>
<dbReference type="GO" id="GO:0016829">
    <property type="term" value="F:lyase activity"/>
    <property type="evidence" value="ECO:0007669"/>
    <property type="project" value="InterPro"/>
</dbReference>
<dbReference type="PANTHER" id="PTHR47356">
    <property type="entry name" value="FAD-DEPENDENT MONOOXYGENASE ASQG-RELATED"/>
    <property type="match status" value="1"/>
</dbReference>
<feature type="transmembrane region" description="Helical" evidence="10">
    <location>
        <begin position="49"/>
        <end position="68"/>
    </location>
</feature>
<evidence type="ECO:0000256" key="4">
    <source>
        <dbReference type="ARBA" id="ARBA00022630"/>
    </source>
</evidence>
<feature type="transmembrane region" description="Helical" evidence="10">
    <location>
        <begin position="761"/>
        <end position="778"/>
    </location>
</feature>
<feature type="transmembrane region" description="Helical" evidence="10">
    <location>
        <begin position="112"/>
        <end position="130"/>
    </location>
</feature>
<proteinExistence type="inferred from homology"/>
<evidence type="ECO:0000256" key="8">
    <source>
        <dbReference type="ARBA" id="ARBA00023002"/>
    </source>
</evidence>
<protein>
    <recommendedName>
        <fullName evidence="15">FAD-binding domain-containing protein</fullName>
    </recommendedName>
</protein>
<dbReference type="SUPFAM" id="SSF51905">
    <property type="entry name" value="FAD/NAD(P)-binding domain"/>
    <property type="match status" value="1"/>
</dbReference>
<accession>A0A8H6QBH8</accession>
<dbReference type="InterPro" id="IPR002938">
    <property type="entry name" value="FAD-bd"/>
</dbReference>
<dbReference type="Pfam" id="PF13813">
    <property type="entry name" value="MBOAT_2"/>
    <property type="match status" value="1"/>
</dbReference>
<comment type="similarity">
    <text evidence="3">Belongs to the paxM FAD-dependent monooxygenase family.</text>
</comment>
<keyword evidence="7 10" id="KW-1133">Transmembrane helix</keyword>
<feature type="transmembrane region" description="Helical" evidence="10">
    <location>
        <begin position="801"/>
        <end position="820"/>
    </location>
</feature>
<evidence type="ECO:0000313" key="13">
    <source>
        <dbReference type="EMBL" id="KAF7169419.1"/>
    </source>
</evidence>
<dbReference type="Gene3D" id="3.50.50.60">
    <property type="entry name" value="FAD/NAD(P)-binding domain"/>
    <property type="match status" value="1"/>
</dbReference>
<dbReference type="GO" id="GO:0004497">
    <property type="term" value="F:monooxygenase activity"/>
    <property type="evidence" value="ECO:0007669"/>
    <property type="project" value="InterPro"/>
</dbReference>
<feature type="transmembrane region" description="Helical" evidence="10">
    <location>
        <begin position="74"/>
        <end position="92"/>
    </location>
</feature>
<feature type="transmembrane region" description="Helical" evidence="10">
    <location>
        <begin position="1011"/>
        <end position="1031"/>
    </location>
</feature>
<keyword evidence="6" id="KW-0274">FAD</keyword>
<feature type="transmembrane region" description="Helical" evidence="10">
    <location>
        <begin position="973"/>
        <end position="991"/>
    </location>
</feature>
<comment type="caution">
    <text evidence="13">The sequence shown here is derived from an EMBL/GenBank/DDBJ whole genome shotgun (WGS) entry which is preliminary data.</text>
</comment>
<evidence type="ECO:0000256" key="7">
    <source>
        <dbReference type="ARBA" id="ARBA00022989"/>
    </source>
</evidence>
<feature type="transmembrane region" description="Helical" evidence="10">
    <location>
        <begin position="634"/>
        <end position="654"/>
    </location>
</feature>
<name>A0A8H6QBH8_9EURO</name>
<evidence type="ECO:0000256" key="3">
    <source>
        <dbReference type="ARBA" id="ARBA00007992"/>
    </source>
</evidence>
<evidence type="ECO:0000313" key="14">
    <source>
        <dbReference type="Proteomes" id="UP000654922"/>
    </source>
</evidence>
<evidence type="ECO:0000259" key="12">
    <source>
        <dbReference type="Pfam" id="PF13813"/>
    </source>
</evidence>
<dbReference type="InterPro" id="IPR050562">
    <property type="entry name" value="FAD_mOase_fung"/>
</dbReference>
<evidence type="ECO:0000256" key="9">
    <source>
        <dbReference type="ARBA" id="ARBA00023136"/>
    </source>
</evidence>
<keyword evidence="5 10" id="KW-0812">Transmembrane</keyword>
<feature type="transmembrane region" description="Helical" evidence="10">
    <location>
        <begin position="897"/>
        <end position="919"/>
    </location>
</feature>
<evidence type="ECO:0008006" key="15">
    <source>
        <dbReference type="Google" id="ProtNLM"/>
    </source>
</evidence>
<dbReference type="Proteomes" id="UP000654922">
    <property type="component" value="Unassembled WGS sequence"/>
</dbReference>
<feature type="domain" description="FAD-binding" evidence="11">
    <location>
        <begin position="190"/>
        <end position="536"/>
    </location>
</feature>